<feature type="domain" description="Transposase IS66 central" evidence="2">
    <location>
        <begin position="158"/>
        <end position="438"/>
    </location>
</feature>
<evidence type="ECO:0000256" key="1">
    <source>
        <dbReference type="SAM" id="MobiDB-lite"/>
    </source>
</evidence>
<feature type="compositionally biased region" description="Polar residues" evidence="1">
    <location>
        <begin position="51"/>
        <end position="61"/>
    </location>
</feature>
<keyword evidence="4" id="KW-1185">Reference proteome</keyword>
<dbReference type="Proteomes" id="UP000243937">
    <property type="component" value="Chromosome"/>
</dbReference>
<dbReference type="NCBIfam" id="NF033517">
    <property type="entry name" value="transpos_IS66"/>
    <property type="match status" value="1"/>
</dbReference>
<protein>
    <submittedName>
        <fullName evidence="3">IS66 family transposase</fullName>
    </submittedName>
</protein>
<evidence type="ECO:0000259" key="2">
    <source>
        <dbReference type="Pfam" id="PF03050"/>
    </source>
</evidence>
<dbReference type="PANTHER" id="PTHR33678:SF1">
    <property type="entry name" value="BLL1576 PROTEIN"/>
    <property type="match status" value="1"/>
</dbReference>
<evidence type="ECO:0000313" key="4">
    <source>
        <dbReference type="Proteomes" id="UP000243937"/>
    </source>
</evidence>
<name>A0A1Y0D1K8_9GAMM</name>
<feature type="region of interest" description="Disordered" evidence="1">
    <location>
        <begin position="51"/>
        <end position="88"/>
    </location>
</feature>
<sequence length="480" mass="54478">MNLKDINIQDVVEQTRKQLMADKTITPSLKMSIELILMIVTLLAQKFGLNSKNSSIPPSQDTNRKKSPTPGSELKPGGQPGRIGKTLLQTDSPDEINIIYVERDSLPKGRYHEVGFQKRQVVDIDISKVVTEYQAQILEDEHGIRFMGQFPHGVTRPVQYGAGLKAHAVYLSQYQLLPYNRIEEYFNDQLGIPLSAGSLFNFNEQAATLVRSSGAQDAIQHALAQSPLLHVDETGINVDGVRHWLHGASTTQWTYFYPHKNRGKLAMDEAGVLPYFTGVLCHDHWKPYYQYTQCEHALCNAHHLRELERAWEQDGMEWAKALQTLLKTINKQQIDEGALDGLSQQQYIKEYQGILARGDTHCPPPDESTRKKGQRGRLKRTKSRALLERLRDYQDDVLRFMVSDVMVPFTNNQGENDIRMTKVQQKISGSFRSMQGAEMFCLIRSYLSTCRKQSVSASSALTLLFNDQLPSIFYAKSEAE</sequence>
<dbReference type="EMBL" id="CP021377">
    <property type="protein sequence ID" value="ART81401.1"/>
    <property type="molecule type" value="Genomic_DNA"/>
</dbReference>
<dbReference type="OrthoDB" id="5722111at2"/>
<proteinExistence type="predicted"/>
<dbReference type="RefSeq" id="WP_087034485.1">
    <property type="nucleotide sequence ID" value="NZ_CP021377.1"/>
</dbReference>
<dbReference type="AlphaFoldDB" id="A0A1Y0D1K8"/>
<dbReference type="PANTHER" id="PTHR33678">
    <property type="entry name" value="BLL1576 PROTEIN"/>
    <property type="match status" value="1"/>
</dbReference>
<dbReference type="Pfam" id="PF03050">
    <property type="entry name" value="DDE_Tnp_IS66"/>
    <property type="match status" value="1"/>
</dbReference>
<dbReference type="InterPro" id="IPR004291">
    <property type="entry name" value="Transposase_IS66_central"/>
</dbReference>
<gene>
    <name evidence="3" type="ORF">CBP31_01110</name>
</gene>
<feature type="region of interest" description="Disordered" evidence="1">
    <location>
        <begin position="358"/>
        <end position="378"/>
    </location>
</feature>
<dbReference type="InterPro" id="IPR052344">
    <property type="entry name" value="Transposase-related"/>
</dbReference>
<accession>A0A1Y0D1K8</accession>
<organism evidence="3 4">
    <name type="scientific">Oceanisphaera profunda</name>
    <dbReference type="NCBI Taxonomy" id="1416627"/>
    <lineage>
        <taxon>Bacteria</taxon>
        <taxon>Pseudomonadati</taxon>
        <taxon>Pseudomonadota</taxon>
        <taxon>Gammaproteobacteria</taxon>
        <taxon>Aeromonadales</taxon>
        <taxon>Aeromonadaceae</taxon>
        <taxon>Oceanisphaera</taxon>
    </lineage>
</organism>
<reference evidence="3 4" key="1">
    <citation type="journal article" date="2014" name="Int. J. Syst. Evol. Microbiol.">
        <title>Oceanisphaera profunda sp. nov., a marine bacterium isolated from deep-sea sediment, and emended description of the genus Oceanisphaera.</title>
        <authorList>
            <person name="Xu Z."/>
            <person name="Zhang X.Y."/>
            <person name="Su H.N."/>
            <person name="Yu Z.C."/>
            <person name="Liu C."/>
            <person name="Li H."/>
            <person name="Chen X.L."/>
            <person name="Song X.Y."/>
            <person name="Xie B.B."/>
            <person name="Qin Q.L."/>
            <person name="Zhou B.C."/>
            <person name="Shi M."/>
            <person name="Huang Y."/>
            <person name="Zhang Y.Z."/>
        </authorList>
    </citation>
    <scope>NUCLEOTIDE SEQUENCE [LARGE SCALE GENOMIC DNA]</scope>
    <source>
        <strain evidence="3 4">SM1222</strain>
    </source>
</reference>
<evidence type="ECO:0000313" key="3">
    <source>
        <dbReference type="EMBL" id="ART81401.1"/>
    </source>
</evidence>
<dbReference type="KEGG" id="opf:CBP31_01110"/>